<feature type="coiled-coil region" evidence="1">
    <location>
        <begin position="307"/>
        <end position="341"/>
    </location>
</feature>
<evidence type="ECO:0000313" key="2">
    <source>
        <dbReference type="EMBL" id="HIZ06650.1"/>
    </source>
</evidence>
<reference evidence="2" key="2">
    <citation type="submission" date="2021-04" db="EMBL/GenBank/DDBJ databases">
        <authorList>
            <person name="Gilroy R."/>
        </authorList>
    </citation>
    <scope>NUCLEOTIDE SEQUENCE</scope>
    <source>
        <strain evidence="2">CHK192-9172</strain>
    </source>
</reference>
<dbReference type="SUPFAM" id="SSF52266">
    <property type="entry name" value="SGNH hydrolase"/>
    <property type="match status" value="1"/>
</dbReference>
<name>A0A9D2D181_9FIRM</name>
<dbReference type="AlphaFoldDB" id="A0A9D2D181"/>
<dbReference type="Gene3D" id="3.40.50.1110">
    <property type="entry name" value="SGNH hydrolase"/>
    <property type="match status" value="1"/>
</dbReference>
<dbReference type="EMBL" id="DXCH01000046">
    <property type="protein sequence ID" value="HIZ06650.1"/>
    <property type="molecule type" value="Genomic_DNA"/>
</dbReference>
<accession>A0A9D2D181</accession>
<keyword evidence="1" id="KW-0175">Coiled coil</keyword>
<reference evidence="2" key="1">
    <citation type="journal article" date="2021" name="PeerJ">
        <title>Extensive microbial diversity within the chicken gut microbiome revealed by metagenomics and culture.</title>
        <authorList>
            <person name="Gilroy R."/>
            <person name="Ravi A."/>
            <person name="Getino M."/>
            <person name="Pursley I."/>
            <person name="Horton D.L."/>
            <person name="Alikhan N.F."/>
            <person name="Baker D."/>
            <person name="Gharbi K."/>
            <person name="Hall N."/>
            <person name="Watson M."/>
            <person name="Adriaenssens E.M."/>
            <person name="Foster-Nyarko E."/>
            <person name="Jarju S."/>
            <person name="Secka A."/>
            <person name="Antonio M."/>
            <person name="Oren A."/>
            <person name="Chaudhuri R.R."/>
            <person name="La Ragione R."/>
            <person name="Hildebrand F."/>
            <person name="Pallen M.J."/>
        </authorList>
    </citation>
    <scope>NUCLEOTIDE SEQUENCE</scope>
    <source>
        <strain evidence="2">CHK192-9172</strain>
    </source>
</reference>
<evidence type="ECO:0000313" key="3">
    <source>
        <dbReference type="Proteomes" id="UP000824024"/>
    </source>
</evidence>
<protein>
    <submittedName>
        <fullName evidence="2">SGNH/GDSL hydrolase family protein</fullName>
    </submittedName>
</protein>
<sequence length="343" mass="40052">MKRRNLTFKQKLKNVLIFALVLFLAMEILSWIVIRCGNDKNILTNFNSRGIFAEEDHTIDVVAMGSSNYYSGIQANKLWEEHGISAYVWGEPSQRVYEMTNNMRKILKHQSPKVIFLEPNAVFRDKSMMAAFNQKLKSYASRFIPLFAYHNHWKMLSPLKWNKWTTDMTCASHGYFARFGKKGYKGKDWMGASDQVEYANPMAVRELRKCIRLCKNSGAQVVLTTIPGPKEWSMKRYNLIRQIAEEEGVQLLDLNQKMDEMKLDWKHDTVDAGYHLNYWGAEKITDYLGNYLTENYGLEDHRNDPAYSQYQAEYEKYQDALQGKLEAMKKQAEKKKQARKEAA</sequence>
<dbReference type="GO" id="GO:0016787">
    <property type="term" value="F:hydrolase activity"/>
    <property type="evidence" value="ECO:0007669"/>
    <property type="project" value="UniProtKB-KW"/>
</dbReference>
<dbReference type="InterPro" id="IPR036514">
    <property type="entry name" value="SGNH_hydro_sf"/>
</dbReference>
<dbReference type="Proteomes" id="UP000824024">
    <property type="component" value="Unassembled WGS sequence"/>
</dbReference>
<organism evidence="2 3">
    <name type="scientific">Candidatus Eubacterium avistercoris</name>
    <dbReference type="NCBI Taxonomy" id="2838567"/>
    <lineage>
        <taxon>Bacteria</taxon>
        <taxon>Bacillati</taxon>
        <taxon>Bacillota</taxon>
        <taxon>Clostridia</taxon>
        <taxon>Eubacteriales</taxon>
        <taxon>Eubacteriaceae</taxon>
        <taxon>Eubacterium</taxon>
    </lineage>
</organism>
<gene>
    <name evidence="2" type="ORF">IAA08_01800</name>
</gene>
<proteinExistence type="predicted"/>
<evidence type="ECO:0000256" key="1">
    <source>
        <dbReference type="SAM" id="Coils"/>
    </source>
</evidence>
<keyword evidence="2" id="KW-0378">Hydrolase</keyword>
<comment type="caution">
    <text evidence="2">The sequence shown here is derived from an EMBL/GenBank/DDBJ whole genome shotgun (WGS) entry which is preliminary data.</text>
</comment>